<dbReference type="GO" id="GO:0032259">
    <property type="term" value="P:methylation"/>
    <property type="evidence" value="ECO:0007669"/>
    <property type="project" value="UniProtKB-KW"/>
</dbReference>
<dbReference type="EMBL" id="CP003219">
    <property type="protein sequence ID" value="AEW98019.1"/>
    <property type="molecule type" value="Genomic_DNA"/>
</dbReference>
<dbReference type="InterPro" id="IPR016718">
    <property type="entry name" value="rRNA_m1G-MeTrfase_A_prd"/>
</dbReference>
<dbReference type="GO" id="GO:0008168">
    <property type="term" value="F:methyltransferase activity"/>
    <property type="evidence" value="ECO:0007669"/>
    <property type="project" value="UniProtKB-KW"/>
</dbReference>
<dbReference type="InterPro" id="IPR048647">
    <property type="entry name" value="RlmA_N"/>
</dbReference>
<accession>F8JSZ2</accession>
<dbReference type="InterPro" id="IPR041698">
    <property type="entry name" value="Methyltransf_25"/>
</dbReference>
<organism evidence="6 7">
    <name type="scientific">Streptantibioticus cattleyicolor (strain ATCC 35852 / DSM 46488 / JCM 4925 / NBRC 14057 / NRRL 8057)</name>
    <name type="common">Streptomyces cattleya</name>
    <dbReference type="NCBI Taxonomy" id="1003195"/>
    <lineage>
        <taxon>Bacteria</taxon>
        <taxon>Bacillati</taxon>
        <taxon>Actinomycetota</taxon>
        <taxon>Actinomycetes</taxon>
        <taxon>Kitasatosporales</taxon>
        <taxon>Streptomycetaceae</taxon>
        <taxon>Streptantibioticus</taxon>
    </lineage>
</organism>
<keyword evidence="2" id="KW-0949">S-adenosyl-L-methionine</keyword>
<evidence type="ECO:0000259" key="4">
    <source>
        <dbReference type="Pfam" id="PF13649"/>
    </source>
</evidence>
<evidence type="ECO:0000259" key="5">
    <source>
        <dbReference type="Pfam" id="PF21302"/>
    </source>
</evidence>
<dbReference type="PIRSF" id="PIRSF018249">
    <property type="entry name" value="MyrA_prd"/>
    <property type="match status" value="1"/>
</dbReference>
<dbReference type="InterPro" id="IPR029063">
    <property type="entry name" value="SAM-dependent_MTases_sf"/>
</dbReference>
<dbReference type="Pfam" id="PF13649">
    <property type="entry name" value="Methyltransf_25"/>
    <property type="match status" value="1"/>
</dbReference>
<dbReference type="AlphaFoldDB" id="F8JSZ2"/>
<dbReference type="GO" id="GO:0046872">
    <property type="term" value="F:metal ion binding"/>
    <property type="evidence" value="ECO:0007669"/>
    <property type="project" value="UniProtKB-KW"/>
</dbReference>
<dbReference type="CDD" id="cd02440">
    <property type="entry name" value="AdoMet_MTases"/>
    <property type="match status" value="1"/>
</dbReference>
<keyword evidence="6" id="KW-0808">Transferase</keyword>
<dbReference type="HOGENOM" id="CLU_050931_1_0_11"/>
<dbReference type="Proteomes" id="UP000007842">
    <property type="component" value="Chromosome"/>
</dbReference>
<evidence type="ECO:0000313" key="6">
    <source>
        <dbReference type="EMBL" id="AEW98019.1"/>
    </source>
</evidence>
<dbReference type="PATRIC" id="fig|1003195.11.peg.7064"/>
<feature type="binding site" evidence="2">
    <location>
        <begin position="130"/>
        <end position="131"/>
    </location>
    <ligand>
        <name>S-adenosyl-L-methionine</name>
        <dbReference type="ChEBI" id="CHEBI:59789"/>
    </ligand>
</feature>
<dbReference type="KEGG" id="scy:SCATT_56480"/>
<dbReference type="KEGG" id="sct:SCAT_5649"/>
<feature type="binding site" evidence="1">
    <location>
        <position position="63"/>
    </location>
    <ligand>
        <name>Zn(2+)</name>
        <dbReference type="ChEBI" id="CHEBI:29105"/>
    </ligand>
</feature>
<feature type="binding site" evidence="2">
    <location>
        <position position="102"/>
    </location>
    <ligand>
        <name>S-adenosyl-L-methionine</name>
        <dbReference type="ChEBI" id="CHEBI:59789"/>
    </ligand>
</feature>
<reference evidence="7" key="1">
    <citation type="submission" date="2011-12" db="EMBL/GenBank/DDBJ databases">
        <title>Complete genome sequence of Streptomyces cattleya strain DSM 46488.</title>
        <authorList>
            <person name="Ou H.-Y."/>
            <person name="Li P."/>
            <person name="Zhao C."/>
            <person name="O'Hagan D."/>
            <person name="Deng Z."/>
        </authorList>
    </citation>
    <scope>NUCLEOTIDE SEQUENCE [LARGE SCALE GENOMIC DNA]</scope>
    <source>
        <strain evidence="7">ATCC 35852 / DSM 46488 / JCM 4925 / NBRC 14057 / NRRL 8057</strain>
    </source>
</reference>
<gene>
    <name evidence="6" type="ordered locus">SCATT_56480</name>
</gene>
<proteinExistence type="predicted"/>
<dbReference type="Gene3D" id="3.40.50.150">
    <property type="entry name" value="Vaccinia Virus protein VP39"/>
    <property type="match status" value="1"/>
</dbReference>
<feature type="binding site" evidence="1">
    <location>
        <position position="43"/>
    </location>
    <ligand>
        <name>Zn(2+)</name>
        <dbReference type="ChEBI" id="CHEBI:29105"/>
    </ligand>
</feature>
<keyword evidence="1" id="KW-0862">Zinc</keyword>
<evidence type="ECO:0000256" key="3">
    <source>
        <dbReference type="SAM" id="MobiDB-lite"/>
    </source>
</evidence>
<name>F8JSZ2_STREN</name>
<keyword evidence="1" id="KW-0479">Metal-binding</keyword>
<feature type="region of interest" description="Disordered" evidence="3">
    <location>
        <begin position="1"/>
        <end position="30"/>
    </location>
</feature>
<feature type="binding site" evidence="1">
    <location>
        <position position="59"/>
    </location>
    <ligand>
        <name>Zn(2+)</name>
        <dbReference type="ChEBI" id="CHEBI:29105"/>
    </ligand>
</feature>
<keyword evidence="6" id="KW-0489">Methyltransferase</keyword>
<feature type="domain" description="Methyltransferase" evidence="4">
    <location>
        <begin position="123"/>
        <end position="207"/>
    </location>
</feature>
<dbReference type="SUPFAM" id="SSF53335">
    <property type="entry name" value="S-adenosyl-L-methionine-dependent methyltransferases"/>
    <property type="match status" value="1"/>
</dbReference>
<evidence type="ECO:0000313" key="7">
    <source>
        <dbReference type="Proteomes" id="UP000007842"/>
    </source>
</evidence>
<sequence length="312" mass="32747">MPRSRTEPQTTPAGDGTGSVGPTGDVPGPPPAFSPALLDVLWCPLCHGGLGPAGRSLRCAGRHTFDIARQGYVSLLTGKQAPSADTAGMVEARAGFLAAGHYTRAARWLAGAVAPLCPADGVVLDAGTGTGHYLAAVLDAVPGAVGLGVDASKYAVRRAARAHPRAAAAVADVWQPLPVRTGSVDLLLNVFAPRHPAEFRRVLRPGGVLAVVTPTPRHLAEAREAMGLLEVDPAKEARLERAFSSAFRPDGPHTAAECEYPVSLSAAQLEQLVLMGPTAHHRSPEEVRDRVARMRTPLTVTVSFRLSVHRPR</sequence>
<protein>
    <submittedName>
        <fullName evidence="6">rRNA methyltransferase</fullName>
    </submittedName>
</protein>
<feature type="binding site" evidence="1">
    <location>
        <position position="46"/>
    </location>
    <ligand>
        <name>Zn(2+)</name>
        <dbReference type="ChEBI" id="CHEBI:29105"/>
    </ligand>
</feature>
<keyword evidence="7" id="KW-1185">Reference proteome</keyword>
<dbReference type="Pfam" id="PF21302">
    <property type="entry name" value="Zn_ribbon_RlmA"/>
    <property type="match status" value="1"/>
</dbReference>
<evidence type="ECO:0000256" key="2">
    <source>
        <dbReference type="PIRSR" id="PIRSR018249-2"/>
    </source>
</evidence>
<feature type="binding site" evidence="2">
    <location>
        <position position="218"/>
    </location>
    <ligand>
        <name>S-adenosyl-L-methionine</name>
        <dbReference type="ChEBI" id="CHEBI:59789"/>
    </ligand>
</feature>
<dbReference type="eggNOG" id="COG2226">
    <property type="taxonomic scope" value="Bacteria"/>
</dbReference>
<accession>G8X424</accession>
<dbReference type="RefSeq" id="WP_014146351.1">
    <property type="nucleotide sequence ID" value="NC_016111.1"/>
</dbReference>
<dbReference type="OrthoDB" id="108476at2"/>
<feature type="domain" description="23S rRNA (guanine(745)-N(1))-methyltransferase N-terminal" evidence="5">
    <location>
        <begin position="42"/>
        <end position="76"/>
    </location>
</feature>
<evidence type="ECO:0000256" key="1">
    <source>
        <dbReference type="PIRSR" id="PIRSR018249-1"/>
    </source>
</evidence>